<comment type="similarity">
    <text evidence="1">Belongs to the barstar family.</text>
</comment>
<dbReference type="Gene3D" id="3.30.370.10">
    <property type="entry name" value="Barstar-like"/>
    <property type="match status" value="1"/>
</dbReference>
<dbReference type="Pfam" id="PF01337">
    <property type="entry name" value="Barstar"/>
    <property type="match status" value="1"/>
</dbReference>
<dbReference type="BioCyc" id="CSTI499177:GJE9-1877-MONOMER"/>
<organism evidence="3 4">
    <name type="scientific">Acetoanaerobium sticklandii (strain ATCC 12662 / DSM 519 / JCM 1433 / CCUG 9281 / NCIMB 10654 / HF)</name>
    <name type="common">Clostridium sticklandii</name>
    <dbReference type="NCBI Taxonomy" id="499177"/>
    <lineage>
        <taxon>Bacteria</taxon>
        <taxon>Bacillati</taxon>
        <taxon>Bacillota</taxon>
        <taxon>Clostridia</taxon>
        <taxon>Peptostreptococcales</taxon>
        <taxon>Filifactoraceae</taxon>
        <taxon>Acetoanaerobium</taxon>
    </lineage>
</organism>
<dbReference type="EMBL" id="FP565809">
    <property type="protein sequence ID" value="CBH21941.1"/>
    <property type="molecule type" value="Genomic_DNA"/>
</dbReference>
<keyword evidence="4" id="KW-1185">Reference proteome</keyword>
<dbReference type="eggNOG" id="COG2732">
    <property type="taxonomic scope" value="Bacteria"/>
</dbReference>
<dbReference type="KEGG" id="cst:CLOST_1821"/>
<dbReference type="SUPFAM" id="SSF52038">
    <property type="entry name" value="Barstar-related"/>
    <property type="match status" value="1"/>
</dbReference>
<dbReference type="HOGENOM" id="CLU_121832_2_1_9"/>
<protein>
    <submittedName>
        <fullName evidence="3">Putative ribonuclease inhibitor</fullName>
    </submittedName>
</protein>
<evidence type="ECO:0000259" key="2">
    <source>
        <dbReference type="Pfam" id="PF01337"/>
    </source>
</evidence>
<gene>
    <name evidence="3" type="ordered locus">CLOST_1821</name>
</gene>
<dbReference type="STRING" id="1511.CLOST_1821"/>
<evidence type="ECO:0000313" key="3">
    <source>
        <dbReference type="EMBL" id="CBH21941.1"/>
    </source>
</evidence>
<reference evidence="4" key="1">
    <citation type="journal article" date="2010" name="BMC Genomics">
        <title>Clostridium sticklandii, a specialist in amino acid degradation:revisiting its metabolism through its genome sequence.</title>
        <authorList>
            <person name="Fonknechten N."/>
            <person name="Chaussonnerie S."/>
            <person name="Tricot S."/>
            <person name="Lajus A."/>
            <person name="Andreesen J.R."/>
            <person name="Perchat N."/>
            <person name="Pelletier E."/>
            <person name="Gouyvenoux M."/>
            <person name="Barbe V."/>
            <person name="Salanoubat M."/>
            <person name="Le Paslier D."/>
            <person name="Weissenbach J."/>
            <person name="Cohen G.N."/>
            <person name="Kreimeyer A."/>
        </authorList>
    </citation>
    <scope>NUCLEOTIDE SEQUENCE [LARGE SCALE GENOMIC DNA]</scope>
    <source>
        <strain evidence="4">ATCC 12662 / DSM 519 / JCM 1433 / CCUG 9281 / NCIMB 10654 / HF</strain>
    </source>
</reference>
<evidence type="ECO:0000256" key="1">
    <source>
        <dbReference type="ARBA" id="ARBA00006845"/>
    </source>
</evidence>
<dbReference type="InterPro" id="IPR035905">
    <property type="entry name" value="Barstar-like_sf"/>
</dbReference>
<feature type="domain" description="Barstar (barnase inhibitor)" evidence="2">
    <location>
        <begin position="5"/>
        <end position="87"/>
    </location>
</feature>
<name>E3PST7_ACESD</name>
<sequence>MIMIKVVLDGKDMKNKDYVHLYIKHQLDNNEYYGNNLDALWDVLMSYSSKIEIRLLNKESLIANLEDYGYALIDLFEDASKENKNVIFEIHNTREEKQ</sequence>
<evidence type="ECO:0000313" key="4">
    <source>
        <dbReference type="Proteomes" id="UP000007041"/>
    </source>
</evidence>
<accession>E3PST7</accession>
<dbReference type="Proteomes" id="UP000007041">
    <property type="component" value="Chromosome"/>
</dbReference>
<dbReference type="InterPro" id="IPR000468">
    <property type="entry name" value="Barstar"/>
</dbReference>
<dbReference type="AlphaFoldDB" id="E3PST7"/>
<proteinExistence type="inferred from homology"/>